<protein>
    <recommendedName>
        <fullName evidence="3">YtxH domain-containing protein</fullName>
    </recommendedName>
</protein>
<name>A0ABP7YBG8_9FLAO</name>
<dbReference type="Gene3D" id="1.20.120.20">
    <property type="entry name" value="Apolipoprotein"/>
    <property type="match status" value="1"/>
</dbReference>
<dbReference type="RefSeq" id="WP_229354502.1">
    <property type="nucleotide sequence ID" value="NZ_BAABAO010000010.1"/>
</dbReference>
<organism evidence="1 2">
    <name type="scientific">Flavobacterium chungbukense</name>
    <dbReference type="NCBI Taxonomy" id="877464"/>
    <lineage>
        <taxon>Bacteria</taxon>
        <taxon>Pseudomonadati</taxon>
        <taxon>Bacteroidota</taxon>
        <taxon>Flavobacteriia</taxon>
        <taxon>Flavobacteriales</taxon>
        <taxon>Flavobacteriaceae</taxon>
        <taxon>Flavobacterium</taxon>
    </lineage>
</organism>
<evidence type="ECO:0000313" key="1">
    <source>
        <dbReference type="EMBL" id="GAA4133586.1"/>
    </source>
</evidence>
<proteinExistence type="predicted"/>
<reference evidence="2" key="1">
    <citation type="journal article" date="2019" name="Int. J. Syst. Evol. Microbiol.">
        <title>The Global Catalogue of Microorganisms (GCM) 10K type strain sequencing project: providing services to taxonomists for standard genome sequencing and annotation.</title>
        <authorList>
            <consortium name="The Broad Institute Genomics Platform"/>
            <consortium name="The Broad Institute Genome Sequencing Center for Infectious Disease"/>
            <person name="Wu L."/>
            <person name="Ma J."/>
        </authorList>
    </citation>
    <scope>NUCLEOTIDE SEQUENCE [LARGE SCALE GENOMIC DNA]</scope>
    <source>
        <strain evidence="2">JCM 17386</strain>
    </source>
</reference>
<gene>
    <name evidence="1" type="ORF">GCM10022250_27620</name>
</gene>
<dbReference type="Proteomes" id="UP001501333">
    <property type="component" value="Unassembled WGS sequence"/>
</dbReference>
<evidence type="ECO:0000313" key="2">
    <source>
        <dbReference type="Proteomes" id="UP001501333"/>
    </source>
</evidence>
<accession>A0ABP7YBG8</accession>
<dbReference type="SUPFAM" id="SSF58113">
    <property type="entry name" value="Apolipoprotein A-I"/>
    <property type="match status" value="1"/>
</dbReference>
<sequence>MGLTSFFKNLFGSTKESASELATSAENTFEQAKEATAPYIEKVETFAEETIDKVKEVSEPIIDRASDYADKAKETVSEYADKASEAISDVIDSVKEKTAALTSDESPELITETVVDASEIGDEDDGKA</sequence>
<comment type="caution">
    <text evidence="1">The sequence shown here is derived from an EMBL/GenBank/DDBJ whole genome shotgun (WGS) entry which is preliminary data.</text>
</comment>
<dbReference type="EMBL" id="BAABAO010000010">
    <property type="protein sequence ID" value="GAA4133586.1"/>
    <property type="molecule type" value="Genomic_DNA"/>
</dbReference>
<evidence type="ECO:0008006" key="3">
    <source>
        <dbReference type="Google" id="ProtNLM"/>
    </source>
</evidence>
<keyword evidence="2" id="KW-1185">Reference proteome</keyword>